<keyword evidence="2" id="KW-1185">Reference proteome</keyword>
<accession>A0A5D2WIP1</accession>
<evidence type="ECO:0000313" key="2">
    <source>
        <dbReference type="Proteomes" id="UP000323597"/>
    </source>
</evidence>
<dbReference type="Proteomes" id="UP000323597">
    <property type="component" value="Chromosome A13"/>
</dbReference>
<protein>
    <submittedName>
        <fullName evidence="1">Uncharacterized protein</fullName>
    </submittedName>
</protein>
<name>A0A5D2WIP1_GOSMU</name>
<dbReference type="EMBL" id="CM017648">
    <property type="protein sequence ID" value="TYJ01349.1"/>
    <property type="molecule type" value="Genomic_DNA"/>
</dbReference>
<dbReference type="AlphaFoldDB" id="A0A5D2WIP1"/>
<sequence>MVADLIYEYSRQWKRDKIENTFDEVDANRIMSIPLAKTPHANFLIWRGEPTGVFSVHSAYKQILQKAASSKQLQAQANYNQFYKQLWDLNLP</sequence>
<feature type="non-terminal residue" evidence="1">
    <location>
        <position position="92"/>
    </location>
</feature>
<organism evidence="1 2">
    <name type="scientific">Gossypium mustelinum</name>
    <name type="common">Cotton</name>
    <name type="synonym">Gossypium caicoense</name>
    <dbReference type="NCBI Taxonomy" id="34275"/>
    <lineage>
        <taxon>Eukaryota</taxon>
        <taxon>Viridiplantae</taxon>
        <taxon>Streptophyta</taxon>
        <taxon>Embryophyta</taxon>
        <taxon>Tracheophyta</taxon>
        <taxon>Spermatophyta</taxon>
        <taxon>Magnoliopsida</taxon>
        <taxon>eudicotyledons</taxon>
        <taxon>Gunneridae</taxon>
        <taxon>Pentapetalae</taxon>
        <taxon>rosids</taxon>
        <taxon>malvids</taxon>
        <taxon>Malvales</taxon>
        <taxon>Malvaceae</taxon>
        <taxon>Malvoideae</taxon>
        <taxon>Gossypium</taxon>
    </lineage>
</organism>
<evidence type="ECO:0000313" key="1">
    <source>
        <dbReference type="EMBL" id="TYJ01349.1"/>
    </source>
</evidence>
<proteinExistence type="predicted"/>
<reference evidence="1 2" key="1">
    <citation type="submission" date="2019-07" db="EMBL/GenBank/DDBJ databases">
        <title>WGS assembly of Gossypium mustelinum.</title>
        <authorList>
            <person name="Chen Z.J."/>
            <person name="Sreedasyam A."/>
            <person name="Ando A."/>
            <person name="Song Q."/>
            <person name="De L."/>
            <person name="Hulse-Kemp A."/>
            <person name="Ding M."/>
            <person name="Ye W."/>
            <person name="Kirkbride R."/>
            <person name="Jenkins J."/>
            <person name="Plott C."/>
            <person name="Lovell J."/>
            <person name="Lin Y.-M."/>
            <person name="Vaughn R."/>
            <person name="Liu B."/>
            <person name="Li W."/>
            <person name="Simpson S."/>
            <person name="Scheffler B."/>
            <person name="Saski C."/>
            <person name="Grover C."/>
            <person name="Hu G."/>
            <person name="Conover J."/>
            <person name="Carlson J."/>
            <person name="Shu S."/>
            <person name="Boston L."/>
            <person name="Williams M."/>
            <person name="Peterson D."/>
            <person name="Mcgee K."/>
            <person name="Jones D."/>
            <person name="Wendel J."/>
            <person name="Stelly D."/>
            <person name="Grimwood J."/>
            <person name="Schmutz J."/>
        </authorList>
    </citation>
    <scope>NUCLEOTIDE SEQUENCE [LARGE SCALE GENOMIC DNA]</scope>
    <source>
        <strain evidence="1">1408120.09</strain>
    </source>
</reference>
<gene>
    <name evidence="1" type="ORF">E1A91_A13G147600v1</name>
</gene>